<evidence type="ECO:0000313" key="2">
    <source>
        <dbReference type="Proteomes" id="UP000178991"/>
    </source>
</evidence>
<dbReference type="AlphaFoldDB" id="A0A1G2HKD9"/>
<gene>
    <name evidence="1" type="ORF">A2639_01500</name>
</gene>
<evidence type="ECO:0000313" key="1">
    <source>
        <dbReference type="EMBL" id="OGZ62946.1"/>
    </source>
</evidence>
<organism evidence="1 2">
    <name type="scientific">Candidatus Staskawiczbacteria bacterium RIFCSPHIGHO2_01_FULL_34_27</name>
    <dbReference type="NCBI Taxonomy" id="1802199"/>
    <lineage>
        <taxon>Bacteria</taxon>
        <taxon>Candidatus Staskawicziibacteriota</taxon>
    </lineage>
</organism>
<name>A0A1G2HKD9_9BACT</name>
<comment type="caution">
    <text evidence="1">The sequence shown here is derived from an EMBL/GenBank/DDBJ whole genome shotgun (WGS) entry which is preliminary data.</text>
</comment>
<sequence length="156" mass="18185">MSMIIKTAPFIPGTFFSKCFEKDFTLITERQDKNSSILKEVDFNTVDFITCLHEGKACIKGWERYMCLKKTGRVLYGASVFMGLWQDYKLNAKKSVLEMLYNKKNITSFDFFGDIFLSPGQDSFVLWLCRCGDDIWRWLYGWMSDRCIINRLSAVG</sequence>
<accession>A0A1G2HKD9</accession>
<proteinExistence type="predicted"/>
<dbReference type="EMBL" id="MHOL01000010">
    <property type="protein sequence ID" value="OGZ62946.1"/>
    <property type="molecule type" value="Genomic_DNA"/>
</dbReference>
<dbReference type="Proteomes" id="UP000178991">
    <property type="component" value="Unassembled WGS sequence"/>
</dbReference>
<reference evidence="1 2" key="1">
    <citation type="journal article" date="2016" name="Nat. Commun.">
        <title>Thousands of microbial genomes shed light on interconnected biogeochemical processes in an aquifer system.</title>
        <authorList>
            <person name="Anantharaman K."/>
            <person name="Brown C.T."/>
            <person name="Hug L.A."/>
            <person name="Sharon I."/>
            <person name="Castelle C.J."/>
            <person name="Probst A.J."/>
            <person name="Thomas B.C."/>
            <person name="Singh A."/>
            <person name="Wilkins M.J."/>
            <person name="Karaoz U."/>
            <person name="Brodie E.L."/>
            <person name="Williams K.H."/>
            <person name="Hubbard S.S."/>
            <person name="Banfield J.F."/>
        </authorList>
    </citation>
    <scope>NUCLEOTIDE SEQUENCE [LARGE SCALE GENOMIC DNA]</scope>
</reference>
<protein>
    <submittedName>
        <fullName evidence="1">Uncharacterized protein</fullName>
    </submittedName>
</protein>